<dbReference type="KEGG" id="peo:AS203_00955"/>
<organism evidence="1 2">
    <name type="scientific">Hoylesella enoeca</name>
    <dbReference type="NCBI Taxonomy" id="76123"/>
    <lineage>
        <taxon>Bacteria</taxon>
        <taxon>Pseudomonadati</taxon>
        <taxon>Bacteroidota</taxon>
        <taxon>Bacteroidia</taxon>
        <taxon>Bacteroidales</taxon>
        <taxon>Prevotellaceae</taxon>
        <taxon>Hoylesella</taxon>
    </lineage>
</organism>
<reference evidence="2" key="1">
    <citation type="submission" date="2015-11" db="EMBL/GenBank/DDBJ databases">
        <authorList>
            <person name="Holder M.E."/>
            <person name="Ajami N.J."/>
            <person name="Petrosino J.F."/>
        </authorList>
    </citation>
    <scope>NUCLEOTIDE SEQUENCE [LARGE SCALE GENOMIC DNA]</scope>
    <source>
        <strain evidence="2">F0113</strain>
    </source>
</reference>
<keyword evidence="2" id="KW-1185">Reference proteome</keyword>
<proteinExistence type="predicted"/>
<accession>A0A0S2KHQ0</accession>
<dbReference type="Proteomes" id="UP000056252">
    <property type="component" value="Chromosome"/>
</dbReference>
<dbReference type="EMBL" id="CP013195">
    <property type="protein sequence ID" value="ALO47846.1"/>
    <property type="molecule type" value="Genomic_DNA"/>
</dbReference>
<protein>
    <submittedName>
        <fullName evidence="1">Uncharacterized protein</fullName>
    </submittedName>
</protein>
<evidence type="ECO:0000313" key="2">
    <source>
        <dbReference type="Proteomes" id="UP000056252"/>
    </source>
</evidence>
<sequence>MTTTTARHNDNIVDRYWHTLRSMSKSDRLSLVVKLTNSILEDEKKEEKGTDDDYTEKMLDRFYGKWAGNETADEIMKTIKEFSTSRQPLKF</sequence>
<evidence type="ECO:0000313" key="1">
    <source>
        <dbReference type="EMBL" id="ALO47846.1"/>
    </source>
</evidence>
<dbReference type="AlphaFoldDB" id="A0A0S2KHQ0"/>
<dbReference type="RefSeq" id="WP_025065154.1">
    <property type="nucleotide sequence ID" value="NZ_CP013195.1"/>
</dbReference>
<name>A0A0S2KHQ0_9BACT</name>
<dbReference type="OrthoDB" id="1076617at2"/>
<gene>
    <name evidence="1" type="ORF">AS203_00955</name>
</gene>